<dbReference type="Proteomes" id="UP001218218">
    <property type="component" value="Unassembled WGS sequence"/>
</dbReference>
<accession>A0AAD7A0K4</accession>
<dbReference type="GO" id="GO:0045493">
    <property type="term" value="P:xylan catabolic process"/>
    <property type="evidence" value="ECO:0007669"/>
    <property type="project" value="UniProtKB-KW"/>
</dbReference>
<evidence type="ECO:0000256" key="5">
    <source>
        <dbReference type="ARBA" id="ARBA00022729"/>
    </source>
</evidence>
<evidence type="ECO:0000256" key="10">
    <source>
        <dbReference type="RuleBase" id="RU361238"/>
    </source>
</evidence>
<evidence type="ECO:0000256" key="3">
    <source>
        <dbReference type="ARBA" id="ARBA00022651"/>
    </source>
</evidence>
<dbReference type="EMBL" id="JARIHO010000019">
    <property type="protein sequence ID" value="KAJ7347174.1"/>
    <property type="molecule type" value="Genomic_DNA"/>
</dbReference>
<evidence type="ECO:0000256" key="7">
    <source>
        <dbReference type="ARBA" id="ARBA00022837"/>
    </source>
</evidence>
<evidence type="ECO:0000256" key="6">
    <source>
        <dbReference type="ARBA" id="ARBA00022801"/>
    </source>
</evidence>
<dbReference type="EC" id="3.1.1.-" evidence="10"/>
<dbReference type="InterPro" id="IPR011118">
    <property type="entry name" value="Tannase/feruloyl_esterase"/>
</dbReference>
<keyword evidence="4" id="KW-0479">Metal-binding</keyword>
<keyword evidence="5" id="KW-0732">Signal</keyword>
<dbReference type="PANTHER" id="PTHR33938">
    <property type="entry name" value="FERULOYL ESTERASE B-RELATED"/>
    <property type="match status" value="1"/>
</dbReference>
<keyword evidence="7" id="KW-0106">Calcium</keyword>
<feature type="region of interest" description="Disordered" evidence="11">
    <location>
        <begin position="51"/>
        <end position="71"/>
    </location>
</feature>
<proteinExistence type="inferred from homology"/>
<keyword evidence="2" id="KW-0719">Serine esterase</keyword>
<keyword evidence="3" id="KW-0119">Carbohydrate metabolism</keyword>
<keyword evidence="13" id="KW-1185">Reference proteome</keyword>
<evidence type="ECO:0000256" key="11">
    <source>
        <dbReference type="SAM" id="MobiDB-lite"/>
    </source>
</evidence>
<dbReference type="PANTHER" id="PTHR33938:SF15">
    <property type="entry name" value="FERULOYL ESTERASE B-RELATED"/>
    <property type="match status" value="1"/>
</dbReference>
<evidence type="ECO:0000256" key="4">
    <source>
        <dbReference type="ARBA" id="ARBA00022723"/>
    </source>
</evidence>
<evidence type="ECO:0000256" key="8">
    <source>
        <dbReference type="ARBA" id="ARBA00023157"/>
    </source>
</evidence>
<comment type="similarity">
    <text evidence="1 10">Belongs to the tannase family.</text>
</comment>
<sequence length="540" mass="57855">MSASGGVTHYHEEIKDLLPATQTATTTNSEAVPTVTRTAAYELGLAALNCEEDDNDTTQPPSQSTRSTTITSRRNGVDITLPFFRDLLSDVPISSAGEVGLILENTTILDISYVSAGSTVKPPGVPHETCLQEAYASASLCRVQFSTATSATSAIRGEAWLPDEWYGRFLALGNGGLDGCIYYRELDYGSALHFATVGTNNGHDGNTGYPFFGNSEVLNDFTFRSIHVAAVFGKQIVAAYCGRPHAKAYYSGCSTGGRQGTMSALKYPEDFDGIVAGAPATNSNGLLYWAGMLARYIGAPNPTLSPAFISPELGDGADRCLTQPQVDALQKIYSPIYDNDELIYSRFDPGAEAEAIAIDLFNGKFPAFTSDWLRYAVLNTSEFDFSGYGPQHGRLMRAVDAGGISTFDGDLSAFRDRGGKFITYHGRVDPLIAAGNSKRVYELVARTLAPAPLDAFYRLFMVPGMAHCSSGPGAASFGQHGGTNAVNTSAHNVLLALVDWVEGGVAPETITGTARDGTTRVHCRYPQRSIWDGSEYVCEE</sequence>
<keyword evidence="6 10" id="KW-0378">Hydrolase</keyword>
<keyword evidence="3" id="KW-0858">Xylan degradation</keyword>
<keyword evidence="8" id="KW-1015">Disulfide bond</keyword>
<comment type="catalytic activity">
    <reaction evidence="9">
        <text>feruloyl-polysaccharide + H2O = ferulate + polysaccharide.</text>
        <dbReference type="EC" id="3.1.1.73"/>
    </reaction>
</comment>
<dbReference type="AlphaFoldDB" id="A0AAD7A0K4"/>
<evidence type="ECO:0000313" key="13">
    <source>
        <dbReference type="Proteomes" id="UP001218218"/>
    </source>
</evidence>
<evidence type="ECO:0000256" key="1">
    <source>
        <dbReference type="ARBA" id="ARBA00006249"/>
    </source>
</evidence>
<dbReference type="Pfam" id="PF07519">
    <property type="entry name" value="Tannase"/>
    <property type="match status" value="2"/>
</dbReference>
<dbReference type="Gene3D" id="3.40.50.1820">
    <property type="entry name" value="alpha/beta hydrolase"/>
    <property type="match status" value="1"/>
</dbReference>
<evidence type="ECO:0000256" key="9">
    <source>
        <dbReference type="ARBA" id="ARBA00034075"/>
    </source>
</evidence>
<organism evidence="12 13">
    <name type="scientific">Mycena albidolilacea</name>
    <dbReference type="NCBI Taxonomy" id="1033008"/>
    <lineage>
        <taxon>Eukaryota</taxon>
        <taxon>Fungi</taxon>
        <taxon>Dikarya</taxon>
        <taxon>Basidiomycota</taxon>
        <taxon>Agaricomycotina</taxon>
        <taxon>Agaricomycetes</taxon>
        <taxon>Agaricomycetidae</taxon>
        <taxon>Agaricales</taxon>
        <taxon>Marasmiineae</taxon>
        <taxon>Mycenaceae</taxon>
        <taxon>Mycena</taxon>
    </lineage>
</organism>
<evidence type="ECO:0000313" key="12">
    <source>
        <dbReference type="EMBL" id="KAJ7347174.1"/>
    </source>
</evidence>
<dbReference type="SUPFAM" id="SSF53474">
    <property type="entry name" value="alpha/beta-Hydrolases"/>
    <property type="match status" value="1"/>
</dbReference>
<protein>
    <recommendedName>
        <fullName evidence="10">Carboxylic ester hydrolase</fullName>
        <ecNumber evidence="10">3.1.1.-</ecNumber>
    </recommendedName>
</protein>
<reference evidence="12" key="1">
    <citation type="submission" date="2023-03" db="EMBL/GenBank/DDBJ databases">
        <title>Massive genome expansion in bonnet fungi (Mycena s.s.) driven by repeated elements and novel gene families across ecological guilds.</title>
        <authorList>
            <consortium name="Lawrence Berkeley National Laboratory"/>
            <person name="Harder C.B."/>
            <person name="Miyauchi S."/>
            <person name="Viragh M."/>
            <person name="Kuo A."/>
            <person name="Thoen E."/>
            <person name="Andreopoulos B."/>
            <person name="Lu D."/>
            <person name="Skrede I."/>
            <person name="Drula E."/>
            <person name="Henrissat B."/>
            <person name="Morin E."/>
            <person name="Kohler A."/>
            <person name="Barry K."/>
            <person name="LaButti K."/>
            <person name="Morin E."/>
            <person name="Salamov A."/>
            <person name="Lipzen A."/>
            <person name="Mereny Z."/>
            <person name="Hegedus B."/>
            <person name="Baldrian P."/>
            <person name="Stursova M."/>
            <person name="Weitz H."/>
            <person name="Taylor A."/>
            <person name="Grigoriev I.V."/>
            <person name="Nagy L.G."/>
            <person name="Martin F."/>
            <person name="Kauserud H."/>
        </authorList>
    </citation>
    <scope>NUCLEOTIDE SEQUENCE</scope>
    <source>
        <strain evidence="12">CBHHK002</strain>
    </source>
</reference>
<dbReference type="InterPro" id="IPR029058">
    <property type="entry name" value="AB_hydrolase_fold"/>
</dbReference>
<feature type="compositionally biased region" description="Low complexity" evidence="11">
    <location>
        <begin position="57"/>
        <end position="71"/>
    </location>
</feature>
<evidence type="ECO:0000256" key="2">
    <source>
        <dbReference type="ARBA" id="ARBA00022487"/>
    </source>
</evidence>
<comment type="caution">
    <text evidence="12">The sequence shown here is derived from an EMBL/GenBank/DDBJ whole genome shotgun (WGS) entry which is preliminary data.</text>
</comment>
<keyword evidence="3" id="KW-0624">Polysaccharide degradation</keyword>
<dbReference type="GO" id="GO:0030600">
    <property type="term" value="F:feruloyl esterase activity"/>
    <property type="evidence" value="ECO:0007669"/>
    <property type="project" value="UniProtKB-EC"/>
</dbReference>
<dbReference type="GO" id="GO:0046872">
    <property type="term" value="F:metal ion binding"/>
    <property type="evidence" value="ECO:0007669"/>
    <property type="project" value="UniProtKB-KW"/>
</dbReference>
<gene>
    <name evidence="12" type="ORF">DFH08DRAFT_960525</name>
</gene>
<name>A0AAD7A0K4_9AGAR</name>